<name>A0A1Q5P2T9_9BACI</name>
<proteinExistence type="predicted"/>
<sequence length="395" mass="45574">MKKILFMVSSMNIGGVEKSLLSLLSVIPKEKYEITLLLLEKKGGFLRHVPEWITVEEAAWFKKVKPIIIQPPQKTISDYIKNKEFLKVPTFITSYILSKKLKDRYMYYNQVFKDIPNDLNAYDVAIAYQGPTDIIDFYIANKVTAKKKVSWVHFDVSKHQINQKLYQKMHKRFDKVFTVSEEAKKRLIEKIPNDETKTEIFLNVISSDLVNKMALEPVEFDHNFKGKKIVTVGRLSKEKGQDMAIKVLSKLLKNGCNVRWYCIGDGKDREEYEQLIEQFGLKDDFILLGSKENPYPYIANADIYVQTSRHEGFCLTLAEARCLRKPIVTTNFTGAYEQLTNGHDGLIVNFDEKDLYENIGKLIENPEKCEGLANNLTKINVDTTTEVKKLLNYIG</sequence>
<dbReference type="GO" id="GO:0016757">
    <property type="term" value="F:glycosyltransferase activity"/>
    <property type="evidence" value="ECO:0007669"/>
    <property type="project" value="InterPro"/>
</dbReference>
<evidence type="ECO:0000313" key="3">
    <source>
        <dbReference type="Proteomes" id="UP000186524"/>
    </source>
</evidence>
<keyword evidence="3" id="KW-1185">Reference proteome</keyword>
<dbReference type="Pfam" id="PF00534">
    <property type="entry name" value="Glycos_transf_1"/>
    <property type="match status" value="1"/>
</dbReference>
<dbReference type="STRING" id="1714354.BLL40_07440"/>
<dbReference type="OrthoDB" id="9806653at2"/>
<dbReference type="Gene3D" id="3.40.50.2000">
    <property type="entry name" value="Glycogen Phosphorylase B"/>
    <property type="match status" value="2"/>
</dbReference>
<feature type="domain" description="Glycosyl transferase family 1" evidence="1">
    <location>
        <begin position="223"/>
        <end position="375"/>
    </location>
</feature>
<dbReference type="PANTHER" id="PTHR12526:SF630">
    <property type="entry name" value="GLYCOSYLTRANSFERASE"/>
    <property type="match status" value="1"/>
</dbReference>
<dbReference type="CDD" id="cd03811">
    <property type="entry name" value="GT4_GT28_WabH-like"/>
    <property type="match status" value="1"/>
</dbReference>
<evidence type="ECO:0000259" key="1">
    <source>
        <dbReference type="Pfam" id="PF00534"/>
    </source>
</evidence>
<dbReference type="SUPFAM" id="SSF53756">
    <property type="entry name" value="UDP-Glycosyltransferase/glycogen phosphorylase"/>
    <property type="match status" value="1"/>
</dbReference>
<keyword evidence="2" id="KW-0808">Transferase</keyword>
<dbReference type="PANTHER" id="PTHR12526">
    <property type="entry name" value="GLYCOSYLTRANSFERASE"/>
    <property type="match status" value="1"/>
</dbReference>
<gene>
    <name evidence="2" type="ORF">BLL40_07440</name>
</gene>
<accession>A0A1Q5P2T9</accession>
<organism evidence="2 3">
    <name type="scientific">Domibacillus mangrovi</name>
    <dbReference type="NCBI Taxonomy" id="1714354"/>
    <lineage>
        <taxon>Bacteria</taxon>
        <taxon>Bacillati</taxon>
        <taxon>Bacillota</taxon>
        <taxon>Bacilli</taxon>
        <taxon>Bacillales</taxon>
        <taxon>Bacillaceae</taxon>
        <taxon>Domibacillus</taxon>
    </lineage>
</organism>
<dbReference type="Proteomes" id="UP000186524">
    <property type="component" value="Unassembled WGS sequence"/>
</dbReference>
<comment type="caution">
    <text evidence="2">The sequence shown here is derived from an EMBL/GenBank/DDBJ whole genome shotgun (WGS) entry which is preliminary data.</text>
</comment>
<dbReference type="EMBL" id="MRWQ01000006">
    <property type="protein sequence ID" value="OKL36564.1"/>
    <property type="molecule type" value="Genomic_DNA"/>
</dbReference>
<dbReference type="RefSeq" id="WP_073711289.1">
    <property type="nucleotide sequence ID" value="NZ_MRWQ01000006.1"/>
</dbReference>
<reference evidence="2 3" key="1">
    <citation type="submission" date="2016-12" db="EMBL/GenBank/DDBJ databases">
        <title>Domibacillus sp. SAOS 44 whole genome sequencing.</title>
        <authorList>
            <person name="Verma A."/>
            <person name="Krishnamurthi S."/>
        </authorList>
    </citation>
    <scope>NUCLEOTIDE SEQUENCE [LARGE SCALE GENOMIC DNA]</scope>
    <source>
        <strain evidence="2 3">SAOS 44</strain>
    </source>
</reference>
<dbReference type="InterPro" id="IPR001296">
    <property type="entry name" value="Glyco_trans_1"/>
</dbReference>
<protein>
    <submittedName>
        <fullName evidence="2">Glycosyl transferase</fullName>
    </submittedName>
</protein>
<evidence type="ECO:0000313" key="2">
    <source>
        <dbReference type="EMBL" id="OKL36564.1"/>
    </source>
</evidence>
<dbReference type="AlphaFoldDB" id="A0A1Q5P2T9"/>